<name>A0A9X1NZ54_9HYPH</name>
<dbReference type="Pfam" id="PF01523">
    <property type="entry name" value="PmbA_TldD_1st"/>
    <property type="match status" value="1"/>
</dbReference>
<evidence type="ECO:0000256" key="2">
    <source>
        <dbReference type="SAM" id="MobiDB-lite"/>
    </source>
</evidence>
<feature type="domain" description="Metalloprotease TldD/E central" evidence="5">
    <location>
        <begin position="120"/>
        <end position="225"/>
    </location>
</feature>
<dbReference type="Proteomes" id="UP001139035">
    <property type="component" value="Unassembled WGS sequence"/>
</dbReference>
<evidence type="ECO:0000256" key="1">
    <source>
        <dbReference type="ARBA" id="ARBA00005836"/>
    </source>
</evidence>
<dbReference type="Pfam" id="PF19290">
    <property type="entry name" value="PmbA_TldD_2nd"/>
    <property type="match status" value="1"/>
</dbReference>
<feature type="compositionally biased region" description="Low complexity" evidence="2">
    <location>
        <begin position="330"/>
        <end position="351"/>
    </location>
</feature>
<evidence type="ECO:0000313" key="6">
    <source>
        <dbReference type="EMBL" id="MCE7027365.1"/>
    </source>
</evidence>
<keyword evidence="7" id="KW-1185">Reference proteome</keyword>
<dbReference type="GO" id="GO:0006508">
    <property type="term" value="P:proteolysis"/>
    <property type="evidence" value="ECO:0007669"/>
    <property type="project" value="InterPro"/>
</dbReference>
<dbReference type="PANTHER" id="PTHR43421:SF1">
    <property type="entry name" value="METALLOPROTEASE PMBA"/>
    <property type="match status" value="1"/>
</dbReference>
<dbReference type="GO" id="GO:0005829">
    <property type="term" value="C:cytosol"/>
    <property type="evidence" value="ECO:0007669"/>
    <property type="project" value="TreeGrafter"/>
</dbReference>
<comment type="caution">
    <text evidence="6">The sequence shown here is derived from an EMBL/GenBank/DDBJ whole genome shotgun (WGS) entry which is preliminary data.</text>
</comment>
<dbReference type="SUPFAM" id="SSF111283">
    <property type="entry name" value="Putative modulator of DNA gyrase, PmbA/TldD"/>
    <property type="match status" value="1"/>
</dbReference>
<evidence type="ECO:0000259" key="5">
    <source>
        <dbReference type="Pfam" id="PF19290"/>
    </source>
</evidence>
<protein>
    <submittedName>
        <fullName evidence="6">TldD/PmbA family protein</fullName>
    </submittedName>
</protein>
<dbReference type="InterPro" id="IPR045570">
    <property type="entry name" value="Metalloprtase-TldD/E_cen_dom"/>
</dbReference>
<dbReference type="Pfam" id="PF19289">
    <property type="entry name" value="PmbA_TldD_3rd"/>
    <property type="match status" value="1"/>
</dbReference>
<gene>
    <name evidence="6" type="ORF">LZD57_05120</name>
</gene>
<dbReference type="InterPro" id="IPR045569">
    <property type="entry name" value="Metalloprtase-TldD/E_C"/>
</dbReference>
<feature type="region of interest" description="Disordered" evidence="2">
    <location>
        <begin position="330"/>
        <end position="354"/>
    </location>
</feature>
<comment type="similarity">
    <text evidence="1">Belongs to the peptidase U62 family.</text>
</comment>
<evidence type="ECO:0000313" key="7">
    <source>
        <dbReference type="Proteomes" id="UP001139035"/>
    </source>
</evidence>
<proteinExistence type="inferred from homology"/>
<dbReference type="InterPro" id="IPR035068">
    <property type="entry name" value="TldD/PmbA_N"/>
</dbReference>
<sequence length="448" mass="47396">MAMDDDTRRLTETAERLISAAKKAGADAADAAVVRSIGRSVEVRLGKVEDTESSESEDLALRVFVGQRVATVSADVHADIDRLAERAVAMAKVSPEDRFASLAPRDRLAPNDGLDLDLYDPTELAGDRMVEQALALEEAARAVSGVTNSGGASVSAGASGLVLVTSEGFVGEKMRSGFSRSVSVIAGEGTAMERDYDFDSRIHYADLDAPEEIGRRAGERTVRRLGAGKVPTGSYPIVFDPRVARGLIASLVGAINGAAIARKTSFLMDRMGERVLPASVSIVDEPLLPRRPGSRPFDGEGVRGETMFLVEDGVLRNWLLDTATAKELGLSSNGRGARSSGGVSPSSSNVSVTPGAMSPAELIAETQNGIYVHELIGQGTNLVTGDYSRGATGYLIENGELTRPISEFTVAGNLKDMLLALTLADDLDTRFSLVAPTMRVERMMVAGH</sequence>
<feature type="domain" description="Metalloprotease TldD/E N-terminal" evidence="3">
    <location>
        <begin position="29"/>
        <end position="91"/>
    </location>
</feature>
<evidence type="ECO:0000259" key="4">
    <source>
        <dbReference type="Pfam" id="PF19289"/>
    </source>
</evidence>
<dbReference type="PANTHER" id="PTHR43421">
    <property type="entry name" value="METALLOPROTEASE PMBA"/>
    <property type="match status" value="1"/>
</dbReference>
<dbReference type="RefSeq" id="WP_233718186.1">
    <property type="nucleotide sequence ID" value="NZ_JAJUWU010000004.1"/>
</dbReference>
<dbReference type="Gene3D" id="3.30.2290.10">
    <property type="entry name" value="PmbA/TldD superfamily"/>
    <property type="match status" value="1"/>
</dbReference>
<dbReference type="GO" id="GO:0008237">
    <property type="term" value="F:metallopeptidase activity"/>
    <property type="evidence" value="ECO:0007669"/>
    <property type="project" value="InterPro"/>
</dbReference>
<evidence type="ECO:0000259" key="3">
    <source>
        <dbReference type="Pfam" id="PF01523"/>
    </source>
</evidence>
<dbReference type="InterPro" id="IPR002510">
    <property type="entry name" value="Metalloprtase-TldD/E_N"/>
</dbReference>
<accession>A0A9X1NZ54</accession>
<organism evidence="6 7">
    <name type="scientific">Jiella avicenniae</name>
    <dbReference type="NCBI Taxonomy" id="2907202"/>
    <lineage>
        <taxon>Bacteria</taxon>
        <taxon>Pseudomonadati</taxon>
        <taxon>Pseudomonadota</taxon>
        <taxon>Alphaproteobacteria</taxon>
        <taxon>Hyphomicrobiales</taxon>
        <taxon>Aurantimonadaceae</taxon>
        <taxon>Jiella</taxon>
    </lineage>
</organism>
<dbReference type="InterPro" id="IPR036059">
    <property type="entry name" value="TldD/PmbA_sf"/>
</dbReference>
<reference evidence="6" key="1">
    <citation type="submission" date="2022-01" db="EMBL/GenBank/DDBJ databases">
        <title>Jiella avicenniae sp. nov., a novel endophytic bacterium isolated from bark of Avicennia marina.</title>
        <authorList>
            <person name="Tuo L."/>
        </authorList>
    </citation>
    <scope>NUCLEOTIDE SEQUENCE</scope>
    <source>
        <strain evidence="6">CBK1P-4</strain>
    </source>
</reference>
<feature type="domain" description="Metalloprotease TldD/E C-terminal" evidence="4">
    <location>
        <begin position="232"/>
        <end position="447"/>
    </location>
</feature>
<dbReference type="EMBL" id="JAJUWU010000004">
    <property type="protein sequence ID" value="MCE7027365.1"/>
    <property type="molecule type" value="Genomic_DNA"/>
</dbReference>
<dbReference type="AlphaFoldDB" id="A0A9X1NZ54"/>
<dbReference type="InterPro" id="IPR047657">
    <property type="entry name" value="PmbA"/>
</dbReference>